<evidence type="ECO:0008006" key="4">
    <source>
        <dbReference type="Google" id="ProtNLM"/>
    </source>
</evidence>
<evidence type="ECO:0000256" key="1">
    <source>
        <dbReference type="SAM" id="MobiDB-lite"/>
    </source>
</evidence>
<organism evidence="2 3">
    <name type="scientific">Actinomadura meridiana</name>
    <dbReference type="NCBI Taxonomy" id="559626"/>
    <lineage>
        <taxon>Bacteria</taxon>
        <taxon>Bacillati</taxon>
        <taxon>Actinomycetota</taxon>
        <taxon>Actinomycetes</taxon>
        <taxon>Streptosporangiales</taxon>
        <taxon>Thermomonosporaceae</taxon>
        <taxon>Actinomadura</taxon>
    </lineage>
</organism>
<evidence type="ECO:0000313" key="2">
    <source>
        <dbReference type="EMBL" id="GAA4223978.1"/>
    </source>
</evidence>
<dbReference type="RefSeq" id="WP_344888121.1">
    <property type="nucleotide sequence ID" value="NZ_BAABAS010000001.1"/>
</dbReference>
<dbReference type="CDD" id="cd02440">
    <property type="entry name" value="AdoMet_MTases"/>
    <property type="match status" value="1"/>
</dbReference>
<dbReference type="InterPro" id="IPR029063">
    <property type="entry name" value="SAM-dependent_MTases_sf"/>
</dbReference>
<feature type="region of interest" description="Disordered" evidence="1">
    <location>
        <begin position="1"/>
        <end position="28"/>
    </location>
</feature>
<name>A0ABP8BRQ0_9ACTN</name>
<gene>
    <name evidence="2" type="ORF">GCM10022254_02440</name>
</gene>
<protein>
    <recommendedName>
        <fullName evidence="4">Methyltransferase</fullName>
    </recommendedName>
</protein>
<feature type="compositionally biased region" description="Basic and acidic residues" evidence="1">
    <location>
        <begin position="16"/>
        <end position="28"/>
    </location>
</feature>
<proteinExistence type="predicted"/>
<dbReference type="Proteomes" id="UP001501710">
    <property type="component" value="Unassembled WGS sequence"/>
</dbReference>
<comment type="caution">
    <text evidence="2">The sequence shown here is derived from an EMBL/GenBank/DDBJ whole genome shotgun (WGS) entry which is preliminary data.</text>
</comment>
<dbReference type="EMBL" id="BAABAS010000001">
    <property type="protein sequence ID" value="GAA4223978.1"/>
    <property type="molecule type" value="Genomic_DNA"/>
</dbReference>
<sequence length="255" mass="27812">MSDAQGAFTRATGRGLGDRDAEGAGPDKPRYRRYQFDLIAPHCGASVLEVGGGLGEFSAQFGGLRRLVVTDVDPDAVAVMDERFAGDARVADEIEARRFDLDAHDRLDRPVESVVAINVLEHFEDDAAVLASLARSVVPGGTIVLWVPGYQSLFSEFDRKVGHFRRYTPATLRDAIQRAGLRCERVRPVNLLGGLAWWTAMRLGRAQTPNSGAVGVYDRFIVPATRVLDRVLPVPFGQSVLAVVRVPEAGTSRDR</sequence>
<dbReference type="Pfam" id="PF13489">
    <property type="entry name" value="Methyltransf_23"/>
    <property type="match status" value="1"/>
</dbReference>
<dbReference type="SUPFAM" id="SSF53335">
    <property type="entry name" value="S-adenosyl-L-methionine-dependent methyltransferases"/>
    <property type="match status" value="1"/>
</dbReference>
<reference evidence="3" key="1">
    <citation type="journal article" date="2019" name="Int. J. Syst. Evol. Microbiol.">
        <title>The Global Catalogue of Microorganisms (GCM) 10K type strain sequencing project: providing services to taxonomists for standard genome sequencing and annotation.</title>
        <authorList>
            <consortium name="The Broad Institute Genomics Platform"/>
            <consortium name="The Broad Institute Genome Sequencing Center for Infectious Disease"/>
            <person name="Wu L."/>
            <person name="Ma J."/>
        </authorList>
    </citation>
    <scope>NUCLEOTIDE SEQUENCE [LARGE SCALE GENOMIC DNA]</scope>
    <source>
        <strain evidence="3">JCM 17440</strain>
    </source>
</reference>
<dbReference type="Gene3D" id="3.40.50.150">
    <property type="entry name" value="Vaccinia Virus protein VP39"/>
    <property type="match status" value="1"/>
</dbReference>
<evidence type="ECO:0000313" key="3">
    <source>
        <dbReference type="Proteomes" id="UP001501710"/>
    </source>
</evidence>
<keyword evidence="3" id="KW-1185">Reference proteome</keyword>
<accession>A0ABP8BRQ0</accession>